<accession>A0A7S8C463</accession>
<reference evidence="4 5" key="1">
    <citation type="submission" date="2020-06" db="EMBL/GenBank/DDBJ databases">
        <title>Genome sequence of 2 isolates from Red Sea Mangroves.</title>
        <authorList>
            <person name="Sefrji F."/>
            <person name="Michoud G."/>
            <person name="Merlino G."/>
            <person name="Daffonchio D."/>
        </authorList>
    </citation>
    <scope>NUCLEOTIDE SEQUENCE [LARGE SCALE GENOMIC DNA]</scope>
    <source>
        <strain evidence="4 5">R1DC25</strain>
    </source>
</reference>
<sequence>MSIQDDTATAGTAISAFCDGLGIRLVRVGEGEAEVSMALGPGHANRSGRAHGGIAYILIDTACGFAATLGHDGDPDARALTLQLAISYQRALPPDGEIRAVARVTGGGRTTLFCDAHVYDGEGRLAATGQGCFKRVLNRPKTG</sequence>
<dbReference type="KEGG" id="kmn:HW532_10555"/>
<feature type="domain" description="Thioesterase" evidence="3">
    <location>
        <begin position="48"/>
        <end position="126"/>
    </location>
</feature>
<name>A0A7S8C463_9HYPH</name>
<dbReference type="PANTHER" id="PTHR21660:SF1">
    <property type="entry name" value="ACYL-COENZYME A THIOESTERASE 13"/>
    <property type="match status" value="1"/>
</dbReference>
<evidence type="ECO:0000259" key="3">
    <source>
        <dbReference type="Pfam" id="PF03061"/>
    </source>
</evidence>
<proteinExistence type="inferred from homology"/>
<dbReference type="Pfam" id="PF03061">
    <property type="entry name" value="4HBT"/>
    <property type="match status" value="1"/>
</dbReference>
<dbReference type="EMBL" id="CP058214">
    <property type="protein sequence ID" value="QPC43090.1"/>
    <property type="molecule type" value="Genomic_DNA"/>
</dbReference>
<protein>
    <submittedName>
        <fullName evidence="4">PaaI family thioesterase</fullName>
    </submittedName>
</protein>
<dbReference type="InterPro" id="IPR003736">
    <property type="entry name" value="PAAI_dom"/>
</dbReference>
<keyword evidence="5" id="KW-1185">Reference proteome</keyword>
<dbReference type="GO" id="GO:0047617">
    <property type="term" value="F:fatty acyl-CoA hydrolase activity"/>
    <property type="evidence" value="ECO:0007669"/>
    <property type="project" value="InterPro"/>
</dbReference>
<organism evidence="4 5">
    <name type="scientific">Kaustia mangrovi</name>
    <dbReference type="NCBI Taxonomy" id="2593653"/>
    <lineage>
        <taxon>Bacteria</taxon>
        <taxon>Pseudomonadati</taxon>
        <taxon>Pseudomonadota</taxon>
        <taxon>Alphaproteobacteria</taxon>
        <taxon>Hyphomicrobiales</taxon>
        <taxon>Parvibaculaceae</taxon>
        <taxon>Kaustia</taxon>
    </lineage>
</organism>
<evidence type="ECO:0000313" key="5">
    <source>
        <dbReference type="Proteomes" id="UP000593594"/>
    </source>
</evidence>
<dbReference type="CDD" id="cd03443">
    <property type="entry name" value="PaaI_thioesterase"/>
    <property type="match status" value="1"/>
</dbReference>
<dbReference type="InterPro" id="IPR029069">
    <property type="entry name" value="HotDog_dom_sf"/>
</dbReference>
<dbReference type="SUPFAM" id="SSF54637">
    <property type="entry name" value="Thioesterase/thiol ester dehydrase-isomerase"/>
    <property type="match status" value="1"/>
</dbReference>
<keyword evidence="2" id="KW-0378">Hydrolase</keyword>
<dbReference type="NCBIfam" id="TIGR00369">
    <property type="entry name" value="unchar_dom_1"/>
    <property type="match status" value="1"/>
</dbReference>
<evidence type="ECO:0000313" key="4">
    <source>
        <dbReference type="EMBL" id="QPC43090.1"/>
    </source>
</evidence>
<gene>
    <name evidence="4" type="ORF">HW532_10555</name>
</gene>
<dbReference type="AlphaFoldDB" id="A0A7S8C463"/>
<dbReference type="PANTHER" id="PTHR21660">
    <property type="entry name" value="THIOESTERASE SUPERFAMILY MEMBER-RELATED"/>
    <property type="match status" value="1"/>
</dbReference>
<dbReference type="RefSeq" id="WP_213164330.1">
    <property type="nucleotide sequence ID" value="NZ_CP058214.1"/>
</dbReference>
<dbReference type="InterPro" id="IPR039298">
    <property type="entry name" value="ACOT13"/>
</dbReference>
<evidence type="ECO:0000256" key="1">
    <source>
        <dbReference type="ARBA" id="ARBA00008324"/>
    </source>
</evidence>
<dbReference type="InterPro" id="IPR006683">
    <property type="entry name" value="Thioestr_dom"/>
</dbReference>
<evidence type="ECO:0000256" key="2">
    <source>
        <dbReference type="ARBA" id="ARBA00022801"/>
    </source>
</evidence>
<comment type="similarity">
    <text evidence="1">Belongs to the thioesterase PaaI family.</text>
</comment>
<dbReference type="Gene3D" id="3.10.129.10">
    <property type="entry name" value="Hotdog Thioesterase"/>
    <property type="match status" value="1"/>
</dbReference>
<dbReference type="Proteomes" id="UP000593594">
    <property type="component" value="Chromosome"/>
</dbReference>